<dbReference type="AlphaFoldDB" id="A0A7J8LYM2"/>
<reference evidence="1 2" key="1">
    <citation type="journal article" date="2019" name="Genome Biol. Evol.">
        <title>Insights into the evolution of the New World diploid cottons (Gossypium, subgenus Houzingenia) based on genome sequencing.</title>
        <authorList>
            <person name="Grover C.E."/>
            <person name="Arick M.A. 2nd"/>
            <person name="Thrash A."/>
            <person name="Conover J.L."/>
            <person name="Sanders W.S."/>
            <person name="Peterson D.G."/>
            <person name="Frelichowski J.E."/>
            <person name="Scheffler J.A."/>
            <person name="Scheffler B.E."/>
            <person name="Wendel J.F."/>
        </authorList>
    </citation>
    <scope>NUCLEOTIDE SEQUENCE [LARGE SCALE GENOMIC DNA]</scope>
    <source>
        <strain evidence="1">157</strain>
        <tissue evidence="1">Leaf</tissue>
    </source>
</reference>
<accession>A0A7J8LYM2</accession>
<protein>
    <submittedName>
        <fullName evidence="1">Uncharacterized protein</fullName>
    </submittedName>
</protein>
<dbReference type="EMBL" id="JABEZX010000006">
    <property type="protein sequence ID" value="MBA0557541.1"/>
    <property type="molecule type" value="Genomic_DNA"/>
</dbReference>
<comment type="caution">
    <text evidence="1">The sequence shown here is derived from an EMBL/GenBank/DDBJ whole genome shotgun (WGS) entry which is preliminary data.</text>
</comment>
<dbReference type="Proteomes" id="UP000593572">
    <property type="component" value="Unassembled WGS sequence"/>
</dbReference>
<evidence type="ECO:0000313" key="1">
    <source>
        <dbReference type="EMBL" id="MBA0557541.1"/>
    </source>
</evidence>
<name>A0A7J8LYM2_9ROSI</name>
<sequence length="125" mass="13789">MGQRTHKGNGVAACFVPSVEANYITSSHFNPIIEGPIEVLVTLKEGVLDTAKHSSLRKMCSQTQVLQWALTRRKIRAEGKWWPRCGQQSTLRVPLSDLVSSLVELIISQVEQGSAQDGQRSLESS</sequence>
<keyword evidence="2" id="KW-1185">Reference proteome</keyword>
<evidence type="ECO:0000313" key="2">
    <source>
        <dbReference type="Proteomes" id="UP000593572"/>
    </source>
</evidence>
<organism evidence="1 2">
    <name type="scientific">Gossypium lobatum</name>
    <dbReference type="NCBI Taxonomy" id="34289"/>
    <lineage>
        <taxon>Eukaryota</taxon>
        <taxon>Viridiplantae</taxon>
        <taxon>Streptophyta</taxon>
        <taxon>Embryophyta</taxon>
        <taxon>Tracheophyta</taxon>
        <taxon>Spermatophyta</taxon>
        <taxon>Magnoliopsida</taxon>
        <taxon>eudicotyledons</taxon>
        <taxon>Gunneridae</taxon>
        <taxon>Pentapetalae</taxon>
        <taxon>rosids</taxon>
        <taxon>malvids</taxon>
        <taxon>Malvales</taxon>
        <taxon>Malvaceae</taxon>
        <taxon>Malvoideae</taxon>
        <taxon>Gossypium</taxon>
    </lineage>
</organism>
<proteinExistence type="predicted"/>
<gene>
    <name evidence="1" type="ORF">Golob_014604</name>
</gene>